<comment type="caution">
    <text evidence="1">The sequence shown here is derived from an EMBL/GenBank/DDBJ whole genome shotgun (WGS) entry which is preliminary data.</text>
</comment>
<sequence length="134" mass="15350">MNAKILDEWADIIGYERTKTVADLFLDRKMDLDFPDLGQGDLTYVKRSIITELEDTGTILMELDGSVLNHGEIITMVDVLARDLISKTLHEAFVNNISEMLPPDEERLEKELDCEIKYIKEVLNSIQQHGKDLE</sequence>
<gene>
    <name evidence="1" type="ORF">C4B59_07475</name>
</gene>
<dbReference type="EMBL" id="PQXF01000011">
    <property type="protein sequence ID" value="PXF60819.1"/>
    <property type="molecule type" value="Genomic_DNA"/>
</dbReference>
<protein>
    <submittedName>
        <fullName evidence="1">Uncharacterized protein</fullName>
    </submittedName>
</protein>
<proteinExistence type="predicted"/>
<evidence type="ECO:0000313" key="2">
    <source>
        <dbReference type="Proteomes" id="UP000248329"/>
    </source>
</evidence>
<accession>A0AC61L310</accession>
<evidence type="ECO:0000313" key="1">
    <source>
        <dbReference type="EMBL" id="PXF60819.1"/>
    </source>
</evidence>
<name>A0AC61L310_9EURY</name>
<dbReference type="Proteomes" id="UP000248329">
    <property type="component" value="Unassembled WGS sequence"/>
</dbReference>
<reference evidence="1" key="1">
    <citation type="submission" date="2018-01" db="EMBL/GenBank/DDBJ databases">
        <authorList>
            <person name="Krukenberg V."/>
        </authorList>
    </citation>
    <scope>NUCLEOTIDE SEQUENCE</scope>
    <source>
        <strain evidence="1">E20ANME2</strain>
    </source>
</reference>
<organism evidence="1 2">
    <name type="scientific">Candidatus Methanogaster sp</name>
    <dbReference type="NCBI Taxonomy" id="3386292"/>
    <lineage>
        <taxon>Archaea</taxon>
        <taxon>Methanobacteriati</taxon>
        <taxon>Methanobacteriota</taxon>
        <taxon>Stenosarchaea group</taxon>
        <taxon>Methanomicrobia</taxon>
        <taxon>Methanosarcinales</taxon>
        <taxon>ANME-2 cluster</taxon>
        <taxon>Candidatus Methanogasteraceae</taxon>
        <taxon>Candidatus Methanogaster</taxon>
    </lineage>
</organism>